<proteinExistence type="predicted"/>
<dbReference type="EMBL" id="CM003371">
    <property type="protein sequence ID" value="KOM31072.1"/>
    <property type="molecule type" value="Genomic_DNA"/>
</dbReference>
<gene>
    <name evidence="1" type="ORF">LR48_Vigan01g062700</name>
</gene>
<dbReference type="AlphaFoldDB" id="A0A0L9TKW4"/>
<sequence length="54" mass="5969">MDRIQHKFVKVGDALNLHVAEIGSGENAVVFLYGFERKTNGISEEDGLGLDKCF</sequence>
<name>A0A0L9TKW4_PHAAN</name>
<evidence type="ECO:0000313" key="1">
    <source>
        <dbReference type="EMBL" id="KOM31072.1"/>
    </source>
</evidence>
<accession>A0A0L9TKW4</accession>
<dbReference type="STRING" id="3914.A0A0L9TKW4"/>
<evidence type="ECO:0000313" key="2">
    <source>
        <dbReference type="Proteomes" id="UP000053144"/>
    </source>
</evidence>
<organism evidence="1 2">
    <name type="scientific">Phaseolus angularis</name>
    <name type="common">Azuki bean</name>
    <name type="synonym">Vigna angularis</name>
    <dbReference type="NCBI Taxonomy" id="3914"/>
    <lineage>
        <taxon>Eukaryota</taxon>
        <taxon>Viridiplantae</taxon>
        <taxon>Streptophyta</taxon>
        <taxon>Embryophyta</taxon>
        <taxon>Tracheophyta</taxon>
        <taxon>Spermatophyta</taxon>
        <taxon>Magnoliopsida</taxon>
        <taxon>eudicotyledons</taxon>
        <taxon>Gunneridae</taxon>
        <taxon>Pentapetalae</taxon>
        <taxon>rosids</taxon>
        <taxon>fabids</taxon>
        <taxon>Fabales</taxon>
        <taxon>Fabaceae</taxon>
        <taxon>Papilionoideae</taxon>
        <taxon>50 kb inversion clade</taxon>
        <taxon>NPAAA clade</taxon>
        <taxon>indigoferoid/millettioid clade</taxon>
        <taxon>Phaseoleae</taxon>
        <taxon>Vigna</taxon>
    </lineage>
</organism>
<dbReference type="Gramene" id="KOM31072">
    <property type="protein sequence ID" value="KOM31072"/>
    <property type="gene ID" value="LR48_Vigan01g062700"/>
</dbReference>
<dbReference type="Proteomes" id="UP000053144">
    <property type="component" value="Chromosome 1"/>
</dbReference>
<reference evidence="2" key="1">
    <citation type="journal article" date="2015" name="Proc. Natl. Acad. Sci. U.S.A.">
        <title>Genome sequencing of adzuki bean (Vigna angularis) provides insight into high starch and low fat accumulation and domestication.</title>
        <authorList>
            <person name="Yang K."/>
            <person name="Tian Z."/>
            <person name="Chen C."/>
            <person name="Luo L."/>
            <person name="Zhao B."/>
            <person name="Wang Z."/>
            <person name="Yu L."/>
            <person name="Li Y."/>
            <person name="Sun Y."/>
            <person name="Li W."/>
            <person name="Chen Y."/>
            <person name="Li Y."/>
            <person name="Zhang Y."/>
            <person name="Ai D."/>
            <person name="Zhao J."/>
            <person name="Shang C."/>
            <person name="Ma Y."/>
            <person name="Wu B."/>
            <person name="Wang M."/>
            <person name="Gao L."/>
            <person name="Sun D."/>
            <person name="Zhang P."/>
            <person name="Guo F."/>
            <person name="Wang W."/>
            <person name="Li Y."/>
            <person name="Wang J."/>
            <person name="Varshney R.K."/>
            <person name="Wang J."/>
            <person name="Ling H.Q."/>
            <person name="Wan P."/>
        </authorList>
    </citation>
    <scope>NUCLEOTIDE SEQUENCE</scope>
    <source>
        <strain evidence="2">cv. Jingnong 6</strain>
    </source>
</reference>
<protein>
    <submittedName>
        <fullName evidence="1">Uncharacterized protein</fullName>
    </submittedName>
</protein>